<evidence type="ECO:0000313" key="2">
    <source>
        <dbReference type="EMBL" id="SJM93324.1"/>
    </source>
</evidence>
<organism evidence="2 3">
    <name type="scientific">Crenothrix polyspora</name>
    <dbReference type="NCBI Taxonomy" id="360316"/>
    <lineage>
        <taxon>Bacteria</taxon>
        <taxon>Pseudomonadati</taxon>
        <taxon>Pseudomonadota</taxon>
        <taxon>Gammaproteobacteria</taxon>
        <taxon>Methylococcales</taxon>
        <taxon>Crenotrichaceae</taxon>
        <taxon>Crenothrix</taxon>
    </lineage>
</organism>
<keyword evidence="1" id="KW-1133">Transmembrane helix</keyword>
<dbReference type="InterPro" id="IPR014562">
    <property type="entry name" value="UCP030959_TPR_rpt-cont"/>
</dbReference>
<keyword evidence="1" id="KW-0472">Membrane</keyword>
<keyword evidence="3" id="KW-1185">Reference proteome</keyword>
<keyword evidence="1" id="KW-0812">Transmembrane</keyword>
<evidence type="ECO:0008006" key="4">
    <source>
        <dbReference type="Google" id="ProtNLM"/>
    </source>
</evidence>
<dbReference type="AlphaFoldDB" id="A0A1R4HAP0"/>
<sequence length="245" mass="27321">MSFIIISVAIQLAFAVHAIKTDRKPIWVIIIGFIPILGCLAYIIVELLPGWLANNSTDHAQKRIRNEAYPDKDLKAALANVELADTVSNRMTVAELYLHRAQFQDAKAQYEKCLVGINKTDPMLMLGLAKANFGLADYAQVITTLAALKTANPDFKSADGHLIYARAQENNGNIAAATIEYEALIQYYPSPEPTCRFALLLKTQGNSQRANQLFNKVVDYSENAGRQYNYTHQEWVTLAKREANS</sequence>
<gene>
    <name evidence="2" type="ORF">CRENPOLYSF1_430034</name>
</gene>
<dbReference type="RefSeq" id="WP_087143781.1">
    <property type="nucleotide sequence ID" value="NZ_FUKI01000119.1"/>
</dbReference>
<evidence type="ECO:0000313" key="3">
    <source>
        <dbReference type="Proteomes" id="UP000195667"/>
    </source>
</evidence>
<feature type="transmembrane region" description="Helical" evidence="1">
    <location>
        <begin position="28"/>
        <end position="53"/>
    </location>
</feature>
<evidence type="ECO:0000256" key="1">
    <source>
        <dbReference type="SAM" id="Phobius"/>
    </source>
</evidence>
<dbReference type="OrthoDB" id="7559170at2"/>
<dbReference type="Proteomes" id="UP000195667">
    <property type="component" value="Unassembled WGS sequence"/>
</dbReference>
<dbReference type="PIRSF" id="PIRSF030959">
    <property type="entry name" value="UCP030959"/>
    <property type="match status" value="1"/>
</dbReference>
<accession>A0A1R4HAP0</accession>
<protein>
    <recommendedName>
        <fullName evidence="4">Tetratricopeptide repeat protein</fullName>
    </recommendedName>
</protein>
<dbReference type="EMBL" id="FUKI01000119">
    <property type="protein sequence ID" value="SJM93324.1"/>
    <property type="molecule type" value="Genomic_DNA"/>
</dbReference>
<name>A0A1R4HAP0_9GAMM</name>
<dbReference type="Gene3D" id="1.25.40.10">
    <property type="entry name" value="Tetratricopeptide repeat domain"/>
    <property type="match status" value="1"/>
</dbReference>
<proteinExistence type="predicted"/>
<reference evidence="3" key="1">
    <citation type="submission" date="2017-02" db="EMBL/GenBank/DDBJ databases">
        <authorList>
            <person name="Daims H."/>
        </authorList>
    </citation>
    <scope>NUCLEOTIDE SEQUENCE [LARGE SCALE GENOMIC DNA]</scope>
</reference>
<dbReference type="InterPro" id="IPR011990">
    <property type="entry name" value="TPR-like_helical_dom_sf"/>
</dbReference>
<dbReference type="SUPFAM" id="SSF48452">
    <property type="entry name" value="TPR-like"/>
    <property type="match status" value="1"/>
</dbReference>